<dbReference type="PANTHER" id="PTHR43292">
    <property type="entry name" value="ACYL-COA DEHYDROGENASE"/>
    <property type="match status" value="1"/>
</dbReference>
<dbReference type="RefSeq" id="WP_157387817.1">
    <property type="nucleotide sequence ID" value="NZ_WRPP01000002.1"/>
</dbReference>
<keyword evidence="2" id="KW-0285">Flavoprotein</keyword>
<dbReference type="SUPFAM" id="SSF56645">
    <property type="entry name" value="Acyl-CoA dehydrogenase NM domain-like"/>
    <property type="match status" value="1"/>
</dbReference>
<dbReference type="GO" id="GO:0005886">
    <property type="term" value="C:plasma membrane"/>
    <property type="evidence" value="ECO:0007669"/>
    <property type="project" value="TreeGrafter"/>
</dbReference>
<sequence>MDTHETELRQRVRDLCATWDYTPRCDSWAGGFEPEFSRELARRGLLARTWPKHLGGAEDSNVARLAITEELLRAGAPVSAHWVGERQIGPELIRLGTPELQEEFCPRLASAEYVFALGMSEPDAGSDLAAVRTTAVRDGDGWRLTGRKIWTSGAHRATHLYVLARTARTDDKHAGLTEFIVERTAPGVTVRPIIGMDGEHHFNEVTFDEVFTPDRWVIGQVGDGWSQVVGQLSFERGGPERFLSMYPLLKAVLDADGLLGAEDARRLRSLLARLMVLRTWARETALALDAGRSPIVEAATSKYLGNRFELDCIEFVRGLLPRCDADIHRMYSQAVLAGPKSGIRGGAAPVMLSIIAKGAK</sequence>
<dbReference type="InterPro" id="IPR009100">
    <property type="entry name" value="AcylCoA_DH/oxidase_NM_dom_sf"/>
</dbReference>
<evidence type="ECO:0000259" key="5">
    <source>
        <dbReference type="Pfam" id="PF02770"/>
    </source>
</evidence>
<dbReference type="EMBL" id="WRPP01000002">
    <property type="protein sequence ID" value="MVU78294.1"/>
    <property type="molecule type" value="Genomic_DNA"/>
</dbReference>
<feature type="domain" description="Acyl-CoA oxidase/dehydrogenase middle" evidence="5">
    <location>
        <begin position="116"/>
        <end position="210"/>
    </location>
</feature>
<protein>
    <submittedName>
        <fullName evidence="7">Acyl-CoA dehydrogenase</fullName>
    </submittedName>
</protein>
<dbReference type="InterPro" id="IPR006089">
    <property type="entry name" value="Acyl-CoA_DH_CS"/>
</dbReference>
<evidence type="ECO:0000256" key="4">
    <source>
        <dbReference type="ARBA" id="ARBA00023002"/>
    </source>
</evidence>
<dbReference type="InterPro" id="IPR046373">
    <property type="entry name" value="Acyl-CoA_Oxase/DH_mid-dom_sf"/>
</dbReference>
<keyword evidence="8" id="KW-1185">Reference proteome</keyword>
<dbReference type="Gene3D" id="1.10.540.10">
    <property type="entry name" value="Acyl-CoA dehydrogenase/oxidase, N-terminal domain"/>
    <property type="match status" value="1"/>
</dbReference>
<dbReference type="GO" id="GO:0003995">
    <property type="term" value="F:acyl-CoA dehydrogenase activity"/>
    <property type="evidence" value="ECO:0007669"/>
    <property type="project" value="InterPro"/>
</dbReference>
<dbReference type="InterPro" id="IPR013786">
    <property type="entry name" value="AcylCoA_DH/ox_N"/>
</dbReference>
<reference evidence="7 8" key="1">
    <citation type="submission" date="2019-12" db="EMBL/GenBank/DDBJ databases">
        <title>Nocardia sp. nov. ET3-3 isolated from soil.</title>
        <authorList>
            <person name="Kanchanasin P."/>
            <person name="Tanasupawat S."/>
            <person name="Yuki M."/>
            <person name="Kudo T."/>
        </authorList>
    </citation>
    <scope>NUCLEOTIDE SEQUENCE [LARGE SCALE GENOMIC DNA]</scope>
    <source>
        <strain evidence="7 8">ET3-3</strain>
    </source>
</reference>
<name>A0A7K1UV97_9NOCA</name>
<comment type="caution">
    <text evidence="7">The sequence shown here is derived from an EMBL/GenBank/DDBJ whole genome shotgun (WGS) entry which is preliminary data.</text>
</comment>
<keyword evidence="3" id="KW-0274">FAD</keyword>
<dbReference type="PROSITE" id="PS00072">
    <property type="entry name" value="ACYL_COA_DH_1"/>
    <property type="match status" value="1"/>
</dbReference>
<evidence type="ECO:0000256" key="2">
    <source>
        <dbReference type="ARBA" id="ARBA00022630"/>
    </source>
</evidence>
<keyword evidence="4" id="KW-0560">Oxidoreductase</keyword>
<evidence type="ECO:0000256" key="1">
    <source>
        <dbReference type="ARBA" id="ARBA00001974"/>
    </source>
</evidence>
<dbReference type="InterPro" id="IPR037069">
    <property type="entry name" value="AcylCoA_DH/ox_N_sf"/>
</dbReference>
<evidence type="ECO:0000259" key="6">
    <source>
        <dbReference type="Pfam" id="PF02771"/>
    </source>
</evidence>
<evidence type="ECO:0000313" key="7">
    <source>
        <dbReference type="EMBL" id="MVU78294.1"/>
    </source>
</evidence>
<dbReference type="GO" id="GO:0050660">
    <property type="term" value="F:flavin adenine dinucleotide binding"/>
    <property type="evidence" value="ECO:0007669"/>
    <property type="project" value="InterPro"/>
</dbReference>
<dbReference type="Pfam" id="PF02770">
    <property type="entry name" value="Acyl-CoA_dh_M"/>
    <property type="match status" value="1"/>
</dbReference>
<dbReference type="FunFam" id="2.40.110.10:FF:000011">
    <property type="entry name" value="Acyl-CoA dehydrogenase FadE34"/>
    <property type="match status" value="1"/>
</dbReference>
<dbReference type="Proteomes" id="UP000466794">
    <property type="component" value="Unassembled WGS sequence"/>
</dbReference>
<feature type="domain" description="Acyl-CoA dehydrogenase/oxidase N-terminal" evidence="6">
    <location>
        <begin position="4"/>
        <end position="112"/>
    </location>
</feature>
<dbReference type="AlphaFoldDB" id="A0A7K1UV97"/>
<dbReference type="Gene3D" id="2.40.110.10">
    <property type="entry name" value="Butyryl-CoA Dehydrogenase, subunit A, domain 2"/>
    <property type="match status" value="1"/>
</dbReference>
<accession>A0A7K1UV97</accession>
<gene>
    <name evidence="7" type="ORF">GPX89_13695</name>
</gene>
<evidence type="ECO:0000313" key="8">
    <source>
        <dbReference type="Proteomes" id="UP000466794"/>
    </source>
</evidence>
<dbReference type="InterPro" id="IPR006091">
    <property type="entry name" value="Acyl-CoA_Oxase/DH_mid-dom"/>
</dbReference>
<dbReference type="PANTHER" id="PTHR43292:SF4">
    <property type="entry name" value="ACYL-COA DEHYDROGENASE FADE34"/>
    <property type="match status" value="1"/>
</dbReference>
<comment type="cofactor">
    <cofactor evidence="1">
        <name>FAD</name>
        <dbReference type="ChEBI" id="CHEBI:57692"/>
    </cofactor>
</comment>
<organism evidence="7 8">
    <name type="scientific">Nocardia terrae</name>
    <dbReference type="NCBI Taxonomy" id="2675851"/>
    <lineage>
        <taxon>Bacteria</taxon>
        <taxon>Bacillati</taxon>
        <taxon>Actinomycetota</taxon>
        <taxon>Actinomycetes</taxon>
        <taxon>Mycobacteriales</taxon>
        <taxon>Nocardiaceae</taxon>
        <taxon>Nocardia</taxon>
    </lineage>
</organism>
<dbReference type="InterPro" id="IPR052161">
    <property type="entry name" value="Mycobact_Acyl-CoA_DH"/>
</dbReference>
<dbReference type="Pfam" id="PF02771">
    <property type="entry name" value="Acyl-CoA_dh_N"/>
    <property type="match status" value="1"/>
</dbReference>
<evidence type="ECO:0000256" key="3">
    <source>
        <dbReference type="ARBA" id="ARBA00022827"/>
    </source>
</evidence>
<proteinExistence type="predicted"/>